<gene>
    <name evidence="5" type="ORF">N0V89_005048</name>
</gene>
<evidence type="ECO:0000256" key="1">
    <source>
        <dbReference type="ARBA" id="ARBA00004123"/>
    </source>
</evidence>
<dbReference type="GeneID" id="80908578"/>
<protein>
    <submittedName>
        <fullName evidence="5">Uncharacterized protein</fullName>
    </submittedName>
</protein>
<dbReference type="AlphaFoldDB" id="A0A9W8XK42"/>
<dbReference type="InterPro" id="IPR010301">
    <property type="entry name" value="RRP1"/>
</dbReference>
<accession>A0A9W8XK42</accession>
<dbReference type="Pfam" id="PF05997">
    <property type="entry name" value="Nop52"/>
    <property type="match status" value="1"/>
</dbReference>
<evidence type="ECO:0000313" key="6">
    <source>
        <dbReference type="Proteomes" id="UP001140513"/>
    </source>
</evidence>
<evidence type="ECO:0000256" key="2">
    <source>
        <dbReference type="ARBA" id="ARBA00006374"/>
    </source>
</evidence>
<dbReference type="RefSeq" id="XP_056071094.1">
    <property type="nucleotide sequence ID" value="XM_056213827.1"/>
</dbReference>
<dbReference type="EMBL" id="JAPEUX010000004">
    <property type="protein sequence ID" value="KAJ4353320.1"/>
    <property type="molecule type" value="Genomic_DNA"/>
</dbReference>
<name>A0A9W8XK42_9PLEO</name>
<dbReference type="GO" id="GO:0005634">
    <property type="term" value="C:nucleus"/>
    <property type="evidence" value="ECO:0007669"/>
    <property type="project" value="UniProtKB-SubCell"/>
</dbReference>
<reference evidence="5" key="1">
    <citation type="submission" date="2022-10" db="EMBL/GenBank/DDBJ databases">
        <title>Tapping the CABI collections for fungal endophytes: first genome assemblies for Collariella, Neodidymelliopsis, Ascochyta clinopodiicola, Didymella pomorum, Didymosphaeria variabile, Neocosmospora piperis and Neocucurbitaria cava.</title>
        <authorList>
            <person name="Hill R."/>
        </authorList>
    </citation>
    <scope>NUCLEOTIDE SEQUENCE</scope>
    <source>
        <strain evidence="5">IMI 356815</strain>
    </source>
</reference>
<comment type="caution">
    <text evidence="5">The sequence shown here is derived from an EMBL/GenBank/DDBJ whole genome shotgun (WGS) entry which is preliminary data.</text>
</comment>
<dbReference type="GO" id="GO:0006364">
    <property type="term" value="P:rRNA processing"/>
    <property type="evidence" value="ECO:0007669"/>
    <property type="project" value="UniProtKB-KW"/>
</dbReference>
<dbReference type="PANTHER" id="PTHR13026:SF0">
    <property type="entry name" value="RIBOSOMAL RNA PROCESSING 1B"/>
    <property type="match status" value="1"/>
</dbReference>
<evidence type="ECO:0000313" key="5">
    <source>
        <dbReference type="EMBL" id="KAJ4353320.1"/>
    </source>
</evidence>
<dbReference type="Proteomes" id="UP001140513">
    <property type="component" value="Unassembled WGS sequence"/>
</dbReference>
<dbReference type="OrthoDB" id="2019504at2759"/>
<keyword evidence="6" id="KW-1185">Reference proteome</keyword>
<evidence type="ECO:0000256" key="4">
    <source>
        <dbReference type="ARBA" id="ARBA00023242"/>
    </source>
</evidence>
<organism evidence="5 6">
    <name type="scientific">Didymosphaeria variabile</name>
    <dbReference type="NCBI Taxonomy" id="1932322"/>
    <lineage>
        <taxon>Eukaryota</taxon>
        <taxon>Fungi</taxon>
        <taxon>Dikarya</taxon>
        <taxon>Ascomycota</taxon>
        <taxon>Pezizomycotina</taxon>
        <taxon>Dothideomycetes</taxon>
        <taxon>Pleosporomycetidae</taxon>
        <taxon>Pleosporales</taxon>
        <taxon>Massarineae</taxon>
        <taxon>Didymosphaeriaceae</taxon>
        <taxon>Didymosphaeria</taxon>
    </lineage>
</organism>
<comment type="similarity">
    <text evidence="2">Belongs to the RRP1 family.</text>
</comment>
<evidence type="ECO:0000256" key="3">
    <source>
        <dbReference type="ARBA" id="ARBA00022552"/>
    </source>
</evidence>
<proteinExistence type="inferred from homology"/>
<comment type="subcellular location">
    <subcellularLocation>
        <location evidence="1">Nucleus</location>
    </subcellularLocation>
</comment>
<sequence>MAEDAQSSPFIKNLASSDKRTRDSALASLRAFLSSRSEISELDLLKLWKGLFYCLWMQDKPAHQQALSRSPR</sequence>
<dbReference type="PANTHER" id="PTHR13026">
    <property type="entry name" value="NNP-1 PROTEIN NOVEL NUCLEAR PROTEIN 1 NOP52"/>
    <property type="match status" value="1"/>
</dbReference>
<keyword evidence="4" id="KW-0539">Nucleus</keyword>
<keyword evidence="3" id="KW-0698">rRNA processing</keyword>
<dbReference type="GO" id="GO:0030688">
    <property type="term" value="C:preribosome, small subunit precursor"/>
    <property type="evidence" value="ECO:0007669"/>
    <property type="project" value="InterPro"/>
</dbReference>